<evidence type="ECO:0000313" key="1">
    <source>
        <dbReference type="EMBL" id="GAA1695554.1"/>
    </source>
</evidence>
<sequence length="85" mass="9110">MLHAVQAIAPGHTHPVLSARDQAVRQWAQGWVQLATGDGAGGRLLGPLPAQVIVRRRIVDRLDEPAPLLDDFDIGVPAQVYDQAG</sequence>
<reference evidence="2" key="1">
    <citation type="journal article" date="2019" name="Int. J. Syst. Evol. Microbiol.">
        <title>The Global Catalogue of Microorganisms (GCM) 10K type strain sequencing project: providing services to taxonomists for standard genome sequencing and annotation.</title>
        <authorList>
            <consortium name="The Broad Institute Genomics Platform"/>
            <consortium name="The Broad Institute Genome Sequencing Center for Infectious Disease"/>
            <person name="Wu L."/>
            <person name="Ma J."/>
        </authorList>
    </citation>
    <scope>NUCLEOTIDE SEQUENCE [LARGE SCALE GENOMIC DNA]</scope>
    <source>
        <strain evidence="2">JCM 13929</strain>
    </source>
</reference>
<accession>A0ABP4U101</accession>
<evidence type="ECO:0000313" key="2">
    <source>
        <dbReference type="Proteomes" id="UP001500064"/>
    </source>
</evidence>
<dbReference type="EMBL" id="BAAAMU010000212">
    <property type="protein sequence ID" value="GAA1695554.1"/>
    <property type="molecule type" value="Genomic_DNA"/>
</dbReference>
<name>A0ABP4U101_9ACTN</name>
<gene>
    <name evidence="1" type="ORF">GCM10009733_108930</name>
</gene>
<proteinExistence type="predicted"/>
<organism evidence="1 2">
    <name type="scientific">Nonomuraea maheshkhaliensis</name>
    <dbReference type="NCBI Taxonomy" id="419590"/>
    <lineage>
        <taxon>Bacteria</taxon>
        <taxon>Bacillati</taxon>
        <taxon>Actinomycetota</taxon>
        <taxon>Actinomycetes</taxon>
        <taxon>Streptosporangiales</taxon>
        <taxon>Streptosporangiaceae</taxon>
        <taxon>Nonomuraea</taxon>
    </lineage>
</organism>
<dbReference type="Proteomes" id="UP001500064">
    <property type="component" value="Unassembled WGS sequence"/>
</dbReference>
<protein>
    <submittedName>
        <fullName evidence="1">Uncharacterized protein</fullName>
    </submittedName>
</protein>
<comment type="caution">
    <text evidence="1">The sequence shown here is derived from an EMBL/GenBank/DDBJ whole genome shotgun (WGS) entry which is preliminary data.</text>
</comment>
<keyword evidence="2" id="KW-1185">Reference proteome</keyword>